<dbReference type="AlphaFoldDB" id="A0A2H1FDX1"/>
<evidence type="ECO:0000313" key="1">
    <source>
        <dbReference type="EMBL" id="SMH70960.1"/>
    </source>
</evidence>
<keyword evidence="2" id="KW-1185">Reference proteome</keyword>
<name>A0A2H1FDX1_9ARCH</name>
<dbReference type="EMBL" id="LT841358">
    <property type="protein sequence ID" value="SMH70960.1"/>
    <property type="molecule type" value="Genomic_DNA"/>
</dbReference>
<gene>
    <name evidence="1" type="ORF">NCS_10767</name>
</gene>
<proteinExistence type="predicted"/>
<organism evidence="1 2">
    <name type="scientific">Candidatus Nitrosotalea okcheonensis</name>
    <dbReference type="NCBI Taxonomy" id="1903276"/>
    <lineage>
        <taxon>Archaea</taxon>
        <taxon>Nitrososphaerota</taxon>
        <taxon>Nitrososphaeria</taxon>
        <taxon>Nitrosotaleales</taxon>
        <taxon>Nitrosotaleaceae</taxon>
        <taxon>Nitrosotalea</taxon>
    </lineage>
</organism>
<reference evidence="2" key="1">
    <citation type="submission" date="2017-03" db="EMBL/GenBank/DDBJ databases">
        <authorList>
            <person name="Herbold C."/>
        </authorList>
    </citation>
    <scope>NUCLEOTIDE SEQUENCE [LARGE SCALE GENOMIC DNA]</scope>
</reference>
<evidence type="ECO:0000313" key="2">
    <source>
        <dbReference type="Proteomes" id="UP000230607"/>
    </source>
</evidence>
<dbReference type="Proteomes" id="UP000230607">
    <property type="component" value="Chromosome 1"/>
</dbReference>
<accession>A0A2H1FDX1</accession>
<protein>
    <submittedName>
        <fullName evidence="1">Uncharacterized protein</fullName>
    </submittedName>
</protein>
<sequence>MYMYTYVHMQDFNNTVQLLSQKPEYLKTLQLAVQKEEENLSNKQYLGWQWFDVETHPAKIVRLVTSSIAKVNFKTNSSTCYILKNRESVKRAIKRS</sequence>